<reference evidence="1" key="1">
    <citation type="submission" date="2021-02" db="EMBL/GenBank/DDBJ databases">
        <authorList>
            <person name="Syme A R."/>
            <person name="Syme A R."/>
            <person name="Moolhuijzen P."/>
        </authorList>
    </citation>
    <scope>NUCLEOTIDE SEQUENCE</scope>
    <source>
        <strain evidence="1">W1-1</strain>
    </source>
</reference>
<sequence>MASTVSFEDLERRNIAEMSVLEGLKTKLSSSVREIINQSSDRQQALDCLRHKLEAGKPMTTGTLTIGRKAELTKFILEAMKDCETSVETGRKKCEEEIAKAHETYDLEKSSLDEAKERTKTQERIFNEREKLLIRLPTNQAVVPVHNALLEEHTKERILIADSFKAIKDGKANLRERTADRIGKAERTYTQDHGVHKKEIERFRVIARIAKIKVEDKPRCLEATFALSLPYFTSRHPFHMDEYSSYHNVKKTRPHDASVLISLQENLLPNSTIVDLVPEIPLGADRSSFVKVMHDQINLCQQAMAEISQQRNEDLDASEREYQHDIHFI</sequence>
<dbReference type="EMBL" id="HG992987">
    <property type="protein sequence ID" value="CAE7216225.1"/>
    <property type="molecule type" value="Genomic_DNA"/>
</dbReference>
<proteinExistence type="predicted"/>
<dbReference type="AlphaFoldDB" id="A0A6S6WFZ8"/>
<accession>A0A6S6WFZ8</accession>
<organism evidence="1 2">
    <name type="scientific">Pyrenophora teres f. teres</name>
    <dbReference type="NCBI Taxonomy" id="97479"/>
    <lineage>
        <taxon>Eukaryota</taxon>
        <taxon>Fungi</taxon>
        <taxon>Dikarya</taxon>
        <taxon>Ascomycota</taxon>
        <taxon>Pezizomycotina</taxon>
        <taxon>Dothideomycetes</taxon>
        <taxon>Pleosporomycetidae</taxon>
        <taxon>Pleosporales</taxon>
        <taxon>Pleosporineae</taxon>
        <taxon>Pleosporaceae</taxon>
        <taxon>Pyrenophora</taxon>
    </lineage>
</organism>
<evidence type="ECO:0000313" key="2">
    <source>
        <dbReference type="Proteomes" id="UP000472372"/>
    </source>
</evidence>
<evidence type="ECO:0000313" key="1">
    <source>
        <dbReference type="EMBL" id="CAE7216225.1"/>
    </source>
</evidence>
<gene>
    <name evidence="1" type="ORF">PTTW11_10797</name>
</gene>
<protein>
    <submittedName>
        <fullName evidence="1">Uncharacterized protein</fullName>
    </submittedName>
</protein>
<name>A0A6S6WFZ8_9PLEO</name>
<dbReference type="Proteomes" id="UP000472372">
    <property type="component" value="Chromosome 11"/>
</dbReference>